<dbReference type="EMBL" id="KQ459602">
    <property type="protein sequence ID" value="KPI93282.1"/>
    <property type="molecule type" value="Genomic_DNA"/>
</dbReference>
<gene>
    <name evidence="1" type="ORF">RR46_10542</name>
</gene>
<evidence type="ECO:0000313" key="2">
    <source>
        <dbReference type="Proteomes" id="UP000053268"/>
    </source>
</evidence>
<sequence>MNIALSYDVKRVLVSGVGLGRRKMRENKNQEEVDTVSDSKVVMADARDRAIRECSVRGRARSILFGDTDSAV</sequence>
<protein>
    <submittedName>
        <fullName evidence="1">Uncharacterized protein</fullName>
    </submittedName>
</protein>
<dbReference type="AlphaFoldDB" id="A0A194PIY5"/>
<proteinExistence type="predicted"/>
<accession>A0A194PIY5</accession>
<reference evidence="1 2" key="1">
    <citation type="journal article" date="2015" name="Nat. Commun.">
        <title>Outbred genome sequencing and CRISPR/Cas9 gene editing in butterflies.</title>
        <authorList>
            <person name="Li X."/>
            <person name="Fan D."/>
            <person name="Zhang W."/>
            <person name="Liu G."/>
            <person name="Zhang L."/>
            <person name="Zhao L."/>
            <person name="Fang X."/>
            <person name="Chen L."/>
            <person name="Dong Y."/>
            <person name="Chen Y."/>
            <person name="Ding Y."/>
            <person name="Zhao R."/>
            <person name="Feng M."/>
            <person name="Zhu Y."/>
            <person name="Feng Y."/>
            <person name="Jiang X."/>
            <person name="Zhu D."/>
            <person name="Xiang H."/>
            <person name="Feng X."/>
            <person name="Li S."/>
            <person name="Wang J."/>
            <person name="Zhang G."/>
            <person name="Kronforst M.R."/>
            <person name="Wang W."/>
        </authorList>
    </citation>
    <scope>NUCLEOTIDE SEQUENCE [LARGE SCALE GENOMIC DNA]</scope>
    <source>
        <strain evidence="1">Ya'a_city_454_Px</strain>
        <tissue evidence="1">Whole body</tissue>
    </source>
</reference>
<dbReference type="Proteomes" id="UP000053268">
    <property type="component" value="Unassembled WGS sequence"/>
</dbReference>
<name>A0A194PIY5_PAPXU</name>
<evidence type="ECO:0000313" key="1">
    <source>
        <dbReference type="EMBL" id="KPI93282.1"/>
    </source>
</evidence>
<keyword evidence="2" id="KW-1185">Reference proteome</keyword>
<organism evidence="1 2">
    <name type="scientific">Papilio xuthus</name>
    <name type="common">Asian swallowtail butterfly</name>
    <dbReference type="NCBI Taxonomy" id="66420"/>
    <lineage>
        <taxon>Eukaryota</taxon>
        <taxon>Metazoa</taxon>
        <taxon>Ecdysozoa</taxon>
        <taxon>Arthropoda</taxon>
        <taxon>Hexapoda</taxon>
        <taxon>Insecta</taxon>
        <taxon>Pterygota</taxon>
        <taxon>Neoptera</taxon>
        <taxon>Endopterygota</taxon>
        <taxon>Lepidoptera</taxon>
        <taxon>Glossata</taxon>
        <taxon>Ditrysia</taxon>
        <taxon>Papilionoidea</taxon>
        <taxon>Papilionidae</taxon>
        <taxon>Papilioninae</taxon>
        <taxon>Papilio</taxon>
    </lineage>
</organism>